<proteinExistence type="predicted"/>
<keyword evidence="1" id="KW-0812">Transmembrane</keyword>
<name>A0A3S3B4T1_9NOCA</name>
<organism evidence="2 3">
    <name type="scientific">Rhodococcus spongiicola</name>
    <dbReference type="NCBI Taxonomy" id="2487352"/>
    <lineage>
        <taxon>Bacteria</taxon>
        <taxon>Bacillati</taxon>
        <taxon>Actinomycetota</taxon>
        <taxon>Actinomycetes</taxon>
        <taxon>Mycobacteriales</taxon>
        <taxon>Nocardiaceae</taxon>
        <taxon>Rhodococcus</taxon>
    </lineage>
</organism>
<evidence type="ECO:0000313" key="3">
    <source>
        <dbReference type="Proteomes" id="UP000284333"/>
    </source>
</evidence>
<gene>
    <name evidence="2" type="ORF">EF834_08420</name>
</gene>
<dbReference type="Proteomes" id="UP000284333">
    <property type="component" value="Unassembled WGS sequence"/>
</dbReference>
<feature type="transmembrane region" description="Helical" evidence="1">
    <location>
        <begin position="113"/>
        <end position="131"/>
    </location>
</feature>
<feature type="transmembrane region" description="Helical" evidence="1">
    <location>
        <begin position="72"/>
        <end position="93"/>
    </location>
</feature>
<sequence>MILFAVVKAVEDDEPGLVVGFISLVVMLGLSSMGMLGKSGFRSIGLPRRITACDSDRYGQGIQIPKERLEHAALITALFGAATAGLTTAITWYLGIGETLLPFGRETNAGANFMGVCGGVALIAALFLLAIRLPTTVSIHPTGVRRHVRQWRGLSFKTYDAFLRWDDIARISADELVVGGGSSETGRPRITLKSATPVPAEHQLGFDGENEITLMAYQLVAEPNTLLALLQFMRDNPDQRGIVARPDARELLTPPPLRERFRAARLAKKTAPDA</sequence>
<dbReference type="AlphaFoldDB" id="A0A3S3B4T1"/>
<evidence type="ECO:0000256" key="1">
    <source>
        <dbReference type="SAM" id="Phobius"/>
    </source>
</evidence>
<comment type="caution">
    <text evidence="2">The sequence shown here is derived from an EMBL/GenBank/DDBJ whole genome shotgun (WGS) entry which is preliminary data.</text>
</comment>
<protein>
    <submittedName>
        <fullName evidence="2">Uncharacterized protein</fullName>
    </submittedName>
</protein>
<accession>A0A3S3B4T1</accession>
<dbReference type="EMBL" id="RKLN01000003">
    <property type="protein sequence ID" value="RVW03193.1"/>
    <property type="molecule type" value="Genomic_DNA"/>
</dbReference>
<keyword evidence="1" id="KW-1133">Transmembrane helix</keyword>
<evidence type="ECO:0000313" key="2">
    <source>
        <dbReference type="EMBL" id="RVW03193.1"/>
    </source>
</evidence>
<keyword evidence="1" id="KW-0472">Membrane</keyword>
<keyword evidence="3" id="KW-1185">Reference proteome</keyword>
<feature type="transmembrane region" description="Helical" evidence="1">
    <location>
        <begin position="16"/>
        <end position="36"/>
    </location>
</feature>
<reference evidence="2 3" key="1">
    <citation type="submission" date="2018-11" db="EMBL/GenBank/DDBJ databases">
        <title>Rhodococcus spongicola sp. nov. and Rhodococcus xishaensis sp. nov. from marine sponges.</title>
        <authorList>
            <person name="Li L."/>
            <person name="Lin H.W."/>
        </authorList>
    </citation>
    <scope>NUCLEOTIDE SEQUENCE [LARGE SCALE GENOMIC DNA]</scope>
    <source>
        <strain evidence="2 3">LHW50502</strain>
    </source>
</reference>